<dbReference type="EMBL" id="LAZR01004019">
    <property type="protein sequence ID" value="KKN12571.1"/>
    <property type="molecule type" value="Genomic_DNA"/>
</dbReference>
<evidence type="ECO:0000313" key="1">
    <source>
        <dbReference type="EMBL" id="KKN12571.1"/>
    </source>
</evidence>
<dbReference type="AlphaFoldDB" id="A0A0F9QHC7"/>
<sequence>MNCETLKLNPNSNTIKKTKKNYKKITPKVFDFQIFAAHSSISMVKRSALKPPVDGRTPGQCGLD</sequence>
<reference evidence="1" key="1">
    <citation type="journal article" date="2015" name="Nature">
        <title>Complex archaea that bridge the gap between prokaryotes and eukaryotes.</title>
        <authorList>
            <person name="Spang A."/>
            <person name="Saw J.H."/>
            <person name="Jorgensen S.L."/>
            <person name="Zaremba-Niedzwiedzka K."/>
            <person name="Martijn J."/>
            <person name="Lind A.E."/>
            <person name="van Eijk R."/>
            <person name="Schleper C."/>
            <person name="Guy L."/>
            <person name="Ettema T.J."/>
        </authorList>
    </citation>
    <scope>NUCLEOTIDE SEQUENCE</scope>
</reference>
<organism evidence="1">
    <name type="scientific">marine sediment metagenome</name>
    <dbReference type="NCBI Taxonomy" id="412755"/>
    <lineage>
        <taxon>unclassified sequences</taxon>
        <taxon>metagenomes</taxon>
        <taxon>ecological metagenomes</taxon>
    </lineage>
</organism>
<proteinExistence type="predicted"/>
<feature type="non-terminal residue" evidence="1">
    <location>
        <position position="64"/>
    </location>
</feature>
<comment type="caution">
    <text evidence="1">The sequence shown here is derived from an EMBL/GenBank/DDBJ whole genome shotgun (WGS) entry which is preliminary data.</text>
</comment>
<accession>A0A0F9QHC7</accession>
<gene>
    <name evidence="1" type="ORF">LCGC14_1015200</name>
</gene>
<protein>
    <submittedName>
        <fullName evidence="1">Uncharacterized protein</fullName>
    </submittedName>
</protein>
<name>A0A0F9QHC7_9ZZZZ</name>